<keyword evidence="3" id="KW-1185">Reference proteome</keyword>
<reference evidence="2 3" key="1">
    <citation type="journal article" date="2015" name="Int. Biodeterior. Biodegradation">
        <title>Physiological and genetic screening methods for the isolation of methyl tert-butyl ether-degrading bacteria for bioremediation purposes.</title>
        <authorList>
            <person name="Guisado I.M."/>
            <person name="Purswani J."/>
            <person name="Gonzalez Lopez J."/>
            <person name="Pozo C."/>
        </authorList>
    </citation>
    <scope>NUCLEOTIDE SEQUENCE [LARGE SCALE GENOMIC DNA]</scope>
    <source>
        <strain evidence="2 3">SH7</strain>
    </source>
</reference>
<feature type="signal peptide" evidence="1">
    <location>
        <begin position="1"/>
        <end position="28"/>
    </location>
</feature>
<gene>
    <name evidence="2" type="ORF">UQ64_14255</name>
</gene>
<keyword evidence="1" id="KW-0732">Signal</keyword>
<evidence type="ECO:0000313" key="2">
    <source>
        <dbReference type="EMBL" id="KTD86618.1"/>
    </source>
</evidence>
<dbReference type="Proteomes" id="UP000054709">
    <property type="component" value="Unassembled WGS sequence"/>
</dbReference>
<evidence type="ECO:0008006" key="4">
    <source>
        <dbReference type="Google" id="ProtNLM"/>
    </source>
</evidence>
<evidence type="ECO:0000313" key="3">
    <source>
        <dbReference type="Proteomes" id="UP000054709"/>
    </source>
</evidence>
<dbReference type="AlphaFoldDB" id="A0A0W1AZ61"/>
<evidence type="ECO:0000256" key="1">
    <source>
        <dbReference type="SAM" id="SignalP"/>
    </source>
</evidence>
<organism evidence="2 3">
    <name type="scientific">Paenibacillus etheri</name>
    <dbReference type="NCBI Taxonomy" id="1306852"/>
    <lineage>
        <taxon>Bacteria</taxon>
        <taxon>Bacillati</taxon>
        <taxon>Bacillota</taxon>
        <taxon>Bacilli</taxon>
        <taxon>Bacillales</taxon>
        <taxon>Paenibacillaceae</taxon>
        <taxon>Paenibacillus</taxon>
    </lineage>
</organism>
<name>A0A0W1AZ61_9BACL</name>
<protein>
    <recommendedName>
        <fullName evidence="4">DUF4367 domain-containing protein</fullName>
    </recommendedName>
</protein>
<proteinExistence type="predicted"/>
<dbReference type="OrthoDB" id="2664057at2"/>
<dbReference type="RefSeq" id="WP_060623506.1">
    <property type="nucleotide sequence ID" value="NZ_LCZJ02000019.1"/>
</dbReference>
<sequence length="243" mass="26843">MKAASKFAITTLSSVLLLGSSMNLVVDAASSKSAQKSTAKKAADQAPTAAEKKVVDAEIKRVKDLTAKTGDTYVMYYKYKGLNSGLDLNYWGLTKEYASFDEYLQKASTLKGVILQKPSNLPEGYTFSKARIGGPLGGKFIDDLRAEGKKSGKPVFTKKMDWKEADDIRLEYTNGEDTLAITKFVVDAKEGKKKGYFDDNLPANIFPKYIYWQDSGKFGYSLSTSSDITREQKIEILKSAVKK</sequence>
<comment type="caution">
    <text evidence="2">The sequence shown here is derived from an EMBL/GenBank/DDBJ whole genome shotgun (WGS) entry which is preliminary data.</text>
</comment>
<feature type="chain" id="PRO_5006920260" description="DUF4367 domain-containing protein" evidence="1">
    <location>
        <begin position="29"/>
        <end position="243"/>
    </location>
</feature>
<dbReference type="EMBL" id="LCZJ02000019">
    <property type="protein sequence ID" value="KTD86618.1"/>
    <property type="molecule type" value="Genomic_DNA"/>
</dbReference>
<accession>A0A0W1AZ61</accession>